<feature type="compositionally biased region" description="Low complexity" evidence="1">
    <location>
        <begin position="576"/>
        <end position="592"/>
    </location>
</feature>
<protein>
    <submittedName>
        <fullName evidence="3">Uncharacterized protein</fullName>
    </submittedName>
</protein>
<reference evidence="3" key="1">
    <citation type="submission" date="2015-10" db="EMBL/GenBank/DDBJ databases">
        <authorList>
            <person name="Regsiter A."/>
            <person name="william w."/>
        </authorList>
    </citation>
    <scope>NUCLEOTIDE SEQUENCE</scope>
    <source>
        <strain evidence="3">Montdore</strain>
    </source>
</reference>
<dbReference type="EMBL" id="LN891029">
    <property type="protein sequence ID" value="CUS11140.1"/>
    <property type="molecule type" value="Genomic_DNA"/>
</dbReference>
<feature type="compositionally biased region" description="Low complexity" evidence="1">
    <location>
        <begin position="540"/>
        <end position="566"/>
    </location>
</feature>
<feature type="compositionally biased region" description="Basic and acidic residues" evidence="1">
    <location>
        <begin position="616"/>
        <end position="628"/>
    </location>
</feature>
<evidence type="ECO:0000313" key="4">
    <source>
        <dbReference type="Proteomes" id="UP001412239"/>
    </source>
</evidence>
<gene>
    <name evidence="3" type="ORF">GSTUAT00004739001</name>
</gene>
<keyword evidence="2" id="KW-0472">Membrane</keyword>
<feature type="region of interest" description="Disordered" evidence="1">
    <location>
        <begin position="1"/>
        <end position="53"/>
    </location>
</feature>
<feature type="compositionally biased region" description="Low complexity" evidence="1">
    <location>
        <begin position="189"/>
        <end position="212"/>
    </location>
</feature>
<keyword evidence="4" id="KW-1185">Reference proteome</keyword>
<accession>A0A292PXD4</accession>
<feature type="compositionally biased region" description="Polar residues" evidence="1">
    <location>
        <begin position="145"/>
        <end position="159"/>
    </location>
</feature>
<feature type="transmembrane region" description="Helical" evidence="2">
    <location>
        <begin position="349"/>
        <end position="371"/>
    </location>
</feature>
<proteinExistence type="predicted"/>
<feature type="compositionally biased region" description="Gly residues" evidence="1">
    <location>
        <begin position="308"/>
        <end position="320"/>
    </location>
</feature>
<feature type="region of interest" description="Disordered" evidence="1">
    <location>
        <begin position="446"/>
        <end position="628"/>
    </location>
</feature>
<keyword evidence="2" id="KW-0812">Transmembrane</keyword>
<feature type="compositionally biased region" description="Polar residues" evidence="1">
    <location>
        <begin position="256"/>
        <end position="266"/>
    </location>
</feature>
<feature type="region of interest" description="Disordered" evidence="1">
    <location>
        <begin position="111"/>
        <end position="177"/>
    </location>
</feature>
<keyword evidence="2" id="KW-1133">Transmembrane helix</keyword>
<feature type="compositionally biased region" description="Low complexity" evidence="1">
    <location>
        <begin position="267"/>
        <end position="306"/>
    </location>
</feature>
<feature type="compositionally biased region" description="Low complexity" evidence="1">
    <location>
        <begin position="470"/>
        <end position="487"/>
    </location>
</feature>
<evidence type="ECO:0000313" key="3">
    <source>
        <dbReference type="EMBL" id="CUS11140.1"/>
    </source>
</evidence>
<feature type="region of interest" description="Disordered" evidence="1">
    <location>
        <begin position="254"/>
        <end position="343"/>
    </location>
</feature>
<dbReference type="Proteomes" id="UP001412239">
    <property type="component" value="Unassembled WGS sequence"/>
</dbReference>
<feature type="compositionally biased region" description="Low complexity" evidence="1">
    <location>
        <begin position="111"/>
        <end position="144"/>
    </location>
</feature>
<sequence length="628" mass="62857">MGKSGKSHSHDGVNTGGTNKNTGTDDDEDLERSGANRGGGNFGLGAPQTIERIRIEPVRRKMTHRRHQQLHARQNGVVSGITDPVGDAVSSVLPSIVETGGDTTTILPTLTSSIPSSIPELSSLSIPSSSPGTVVPSTSPSDSTNHPNVPVGSTQQTVLSSTPPPSPAETSPGMVIPPITISGIISTSLSTAESPSPSSASLSSPAIVSPPSTTVTSYWPSLITKNGTTTSDTPPASSTTIDGSVIVYTSDPFPTGVNNSTLSRNITTSSTSFSSTSGWSLNSTTTTASSTTTSSLSSESLWPTTTEVGGGGGGGGGGGLAPTPTVTSVSPVPTEGAEGGGGGPPVSQLLGGVLGGVAGIALILVAVLYFMKRYKRERAIQKRDDAGYGGPVEQSGDQPMAAVPERGFYKVSGRKLDPVIGGPRPAEFSSTRSAAGSSYYHDDEISWIGPGTPVSSTGAGPSRYSGVSGGAASPTASSAPGSATTPVGPAPILPAIGAAVSAGPSRIPEERESDPELASPSESMPPPRPLPIAKTPSPPSSQTDLSLTSLTRPPFPGGMSSVSVGSAGSGREGRAAGDVPVSAGPSVPPASARQRSAERVGSAGKDGVGRSLPSHDGSRTSRFTEDIV</sequence>
<dbReference type="AlphaFoldDB" id="A0A292PXD4"/>
<feature type="region of interest" description="Disordered" evidence="1">
    <location>
        <begin position="189"/>
        <end position="215"/>
    </location>
</feature>
<evidence type="ECO:0000256" key="1">
    <source>
        <dbReference type="SAM" id="MobiDB-lite"/>
    </source>
</evidence>
<feature type="compositionally biased region" description="Low complexity" evidence="1">
    <location>
        <begin position="322"/>
        <end position="336"/>
    </location>
</feature>
<organism evidence="3 4">
    <name type="scientific">Tuber aestivum</name>
    <name type="common">summer truffle</name>
    <dbReference type="NCBI Taxonomy" id="59557"/>
    <lineage>
        <taxon>Eukaryota</taxon>
        <taxon>Fungi</taxon>
        <taxon>Dikarya</taxon>
        <taxon>Ascomycota</taxon>
        <taxon>Pezizomycotina</taxon>
        <taxon>Pezizomycetes</taxon>
        <taxon>Pezizales</taxon>
        <taxon>Tuberaceae</taxon>
        <taxon>Tuber</taxon>
    </lineage>
</organism>
<evidence type="ECO:0000256" key="2">
    <source>
        <dbReference type="SAM" id="Phobius"/>
    </source>
</evidence>
<feature type="compositionally biased region" description="Low complexity" evidence="1">
    <location>
        <begin position="12"/>
        <end position="22"/>
    </location>
</feature>
<name>A0A292PXD4_9PEZI</name>